<proteinExistence type="inferred from homology"/>
<dbReference type="GO" id="GO:0003677">
    <property type="term" value="F:DNA binding"/>
    <property type="evidence" value="ECO:0007669"/>
    <property type="project" value="UniProtKB-KW"/>
</dbReference>
<keyword evidence="10" id="KW-1185">Reference proteome</keyword>
<protein>
    <submittedName>
        <fullName evidence="9">Transposase, IS4 family</fullName>
    </submittedName>
</protein>
<evidence type="ECO:0000256" key="3">
    <source>
        <dbReference type="ARBA" id="ARBA00022578"/>
    </source>
</evidence>
<feature type="region of interest" description="Disordered" evidence="6">
    <location>
        <begin position="159"/>
        <end position="202"/>
    </location>
</feature>
<dbReference type="GO" id="GO:0006313">
    <property type="term" value="P:DNA transposition"/>
    <property type="evidence" value="ECO:0007669"/>
    <property type="project" value="InterPro"/>
</dbReference>
<evidence type="ECO:0000256" key="5">
    <source>
        <dbReference type="ARBA" id="ARBA00023172"/>
    </source>
</evidence>
<dbReference type="Pfam" id="PF01609">
    <property type="entry name" value="DDE_Tnp_1"/>
    <property type="match status" value="1"/>
</dbReference>
<evidence type="ECO:0000256" key="4">
    <source>
        <dbReference type="ARBA" id="ARBA00023125"/>
    </source>
</evidence>
<dbReference type="PANTHER" id="PTHR35604">
    <property type="entry name" value="TRANSPOSASE INSH FOR INSERTION SEQUENCE ELEMENT IS5A-RELATED"/>
    <property type="match status" value="1"/>
</dbReference>
<evidence type="ECO:0000313" key="10">
    <source>
        <dbReference type="Proteomes" id="UP000193083"/>
    </source>
</evidence>
<feature type="compositionally biased region" description="Basic and acidic residues" evidence="6">
    <location>
        <begin position="177"/>
        <end position="189"/>
    </location>
</feature>
<dbReference type="AlphaFoldDB" id="A0A1X7MPE8"/>
<dbReference type="Proteomes" id="UP000193083">
    <property type="component" value="Unassembled WGS sequence"/>
</dbReference>
<feature type="domain" description="Transposase IS4-like" evidence="7">
    <location>
        <begin position="193"/>
        <end position="352"/>
    </location>
</feature>
<dbReference type="InterPro" id="IPR047959">
    <property type="entry name" value="Transpos_IS5"/>
</dbReference>
<evidence type="ECO:0000256" key="1">
    <source>
        <dbReference type="ARBA" id="ARBA00003544"/>
    </source>
</evidence>
<evidence type="ECO:0000259" key="7">
    <source>
        <dbReference type="Pfam" id="PF01609"/>
    </source>
</evidence>
<comment type="similarity">
    <text evidence="2">Belongs to the transposase 11 family.</text>
</comment>
<evidence type="ECO:0000259" key="8">
    <source>
        <dbReference type="Pfam" id="PF05598"/>
    </source>
</evidence>
<reference evidence="9 10" key="1">
    <citation type="submission" date="2017-04" db="EMBL/GenBank/DDBJ databases">
        <authorList>
            <person name="Afonso C.L."/>
            <person name="Miller P.J."/>
            <person name="Scott M.A."/>
            <person name="Spackman E."/>
            <person name="Goraichik I."/>
            <person name="Dimitrov K.M."/>
            <person name="Suarez D.L."/>
            <person name="Swayne D.E."/>
        </authorList>
    </citation>
    <scope>NUCLEOTIDE SEQUENCE [LARGE SCALE GENOMIC DNA]</scope>
    <source>
        <strain evidence="9 10">B5P</strain>
    </source>
</reference>
<keyword evidence="5" id="KW-0233">DNA recombination</keyword>
<evidence type="ECO:0000313" key="9">
    <source>
        <dbReference type="EMBL" id="SMH26700.1"/>
    </source>
</evidence>
<evidence type="ECO:0000256" key="6">
    <source>
        <dbReference type="SAM" id="MobiDB-lite"/>
    </source>
</evidence>
<dbReference type="Pfam" id="PF05598">
    <property type="entry name" value="DUF772"/>
    <property type="match status" value="1"/>
</dbReference>
<evidence type="ECO:0000256" key="2">
    <source>
        <dbReference type="ARBA" id="ARBA00010075"/>
    </source>
</evidence>
<name>A0A1X7MPE8_9HYPH</name>
<comment type="function">
    <text evidence="1">Involved in the transposition of the insertion sequence IS5.</text>
</comment>
<dbReference type="OrthoDB" id="9774608at2"/>
<dbReference type="RefSeq" id="WP_085462640.1">
    <property type="nucleotide sequence ID" value="NZ_FXBL01000003.1"/>
</dbReference>
<organism evidence="9 10">
    <name type="scientific">Mesorhizobium australicum</name>
    <dbReference type="NCBI Taxonomy" id="536018"/>
    <lineage>
        <taxon>Bacteria</taxon>
        <taxon>Pseudomonadati</taxon>
        <taxon>Pseudomonadota</taxon>
        <taxon>Alphaproteobacteria</taxon>
        <taxon>Hyphomicrobiales</taxon>
        <taxon>Phyllobacteriaceae</taxon>
        <taxon>Mesorhizobium</taxon>
    </lineage>
</organism>
<accession>A0A1X7MPE8</accession>
<dbReference type="EMBL" id="FXBL01000003">
    <property type="protein sequence ID" value="SMH26700.1"/>
    <property type="molecule type" value="Genomic_DNA"/>
</dbReference>
<feature type="domain" description="Transposase InsH N-terminal" evidence="8">
    <location>
        <begin position="16"/>
        <end position="114"/>
    </location>
</feature>
<gene>
    <name evidence="9" type="ORF">SAMN02982922_0411</name>
</gene>
<dbReference type="InterPro" id="IPR002559">
    <property type="entry name" value="Transposase_11"/>
</dbReference>
<dbReference type="NCBIfam" id="NF033581">
    <property type="entry name" value="transpos_IS5_4"/>
    <property type="match status" value="1"/>
</dbReference>
<sequence>MRGDDDRTGELFSYVDLEARVRGNHPLRAIRTIVNEALSALERDFAALYSPLGRPSIPPEKLLRAMLLQAFYSIRSERLLMERLEYDLLFRWFVGIGVDDAAWNHSVFSKNRDRLLEGDIAAKFLAAVLARPRVKKLLSTDHFSVDGTLIEAWASMKSVRPKDGSSEPPAEGGGRNAEADFHGQKRTNDTHASTTDPDARLYRKGKGKEAKLCFMGHGLMENRHGLLVDACLTLADGHAERVAALHMIEPLADRPRVVTLGADKAYDAEDFVNELRSMKVTPHVAQNTSGRSSAIDGRTTRHGGYAVSQRIRKRIEEAFGWIKTIAGQDKTKFRSRDRVGWAFTFAAAAYNLVRLPKLLAQTG</sequence>
<keyword evidence="3" id="KW-0815">Transposition</keyword>
<dbReference type="GO" id="GO:0004803">
    <property type="term" value="F:transposase activity"/>
    <property type="evidence" value="ECO:0007669"/>
    <property type="project" value="InterPro"/>
</dbReference>
<keyword evidence="4" id="KW-0238">DNA-binding</keyword>
<dbReference type="PANTHER" id="PTHR35604:SF2">
    <property type="entry name" value="TRANSPOSASE INSH FOR INSERTION SEQUENCE ELEMENT IS5A-RELATED"/>
    <property type="match status" value="1"/>
</dbReference>
<dbReference type="InterPro" id="IPR008490">
    <property type="entry name" value="Transposase_InsH_N"/>
</dbReference>